<organism evidence="2 3">
    <name type="scientific">Allacma fusca</name>
    <dbReference type="NCBI Taxonomy" id="39272"/>
    <lineage>
        <taxon>Eukaryota</taxon>
        <taxon>Metazoa</taxon>
        <taxon>Ecdysozoa</taxon>
        <taxon>Arthropoda</taxon>
        <taxon>Hexapoda</taxon>
        <taxon>Collembola</taxon>
        <taxon>Symphypleona</taxon>
        <taxon>Sminthuridae</taxon>
        <taxon>Allacma</taxon>
    </lineage>
</organism>
<reference evidence="2" key="1">
    <citation type="submission" date="2021-06" db="EMBL/GenBank/DDBJ databases">
        <authorList>
            <person name="Hodson N. C."/>
            <person name="Mongue J. A."/>
            <person name="Jaron S. K."/>
        </authorList>
    </citation>
    <scope>NUCLEOTIDE SEQUENCE</scope>
</reference>
<feature type="domain" description="Malonyl-CoA:ACP transacylase (MAT)" evidence="1">
    <location>
        <begin position="5"/>
        <end position="122"/>
    </location>
</feature>
<accession>A0A8J2KQM8</accession>
<dbReference type="AlphaFoldDB" id="A0A8J2KQM8"/>
<comment type="caution">
    <text evidence="2">The sequence shown here is derived from an EMBL/GenBank/DDBJ whole genome shotgun (WGS) entry which is preliminary data.</text>
</comment>
<proteinExistence type="predicted"/>
<gene>
    <name evidence="2" type="ORF">AFUS01_LOCUS18942</name>
</gene>
<evidence type="ECO:0000259" key="1">
    <source>
        <dbReference type="Pfam" id="PF00698"/>
    </source>
</evidence>
<dbReference type="EMBL" id="CAJVCH010191986">
    <property type="protein sequence ID" value="CAG7730285.1"/>
    <property type="molecule type" value="Genomic_DNA"/>
</dbReference>
<dbReference type="Proteomes" id="UP000708208">
    <property type="component" value="Unassembled WGS sequence"/>
</dbReference>
<dbReference type="OrthoDB" id="329835at2759"/>
<dbReference type="InterPro" id="IPR014043">
    <property type="entry name" value="Acyl_transferase_dom"/>
</dbReference>
<evidence type="ECO:0000313" key="2">
    <source>
        <dbReference type="EMBL" id="CAG7730285.1"/>
    </source>
</evidence>
<keyword evidence="3" id="KW-1185">Reference proteome</keyword>
<name>A0A8J2KQM8_9HEXA</name>
<sequence length="264" mass="29464">MLATKKSQGGMTAVGLSWEVAQTICPPDVYPSCEHTPNSIMVSGPSESLNLFAKKLVAKGVFVRNVQTCGFAPHSPYMNEASQLLEEYLKDIIPNEIPRSNKWISTTALKTDWESPELKAGKGLTGHELKVYFNYKISHLYNAAYLGILVSNNLEIMNTRISLVLILITIGLIGHVLTISADSSAVEERIAKNKVDKPVAEKRMCPICKNGSTHGFACIPYQKMLLRRQKRANVEEFLQFVKEVGKEAGKKFLKDFCDKMYNSF</sequence>
<evidence type="ECO:0000313" key="3">
    <source>
        <dbReference type="Proteomes" id="UP000708208"/>
    </source>
</evidence>
<dbReference type="Pfam" id="PF00698">
    <property type="entry name" value="Acyl_transf_1"/>
    <property type="match status" value="1"/>
</dbReference>
<protein>
    <recommendedName>
        <fullName evidence="1">Malonyl-CoA:ACP transacylase (MAT) domain-containing protein</fullName>
    </recommendedName>
</protein>